<comment type="similarity">
    <text evidence="2">Belongs to the sulfatase family.</text>
</comment>
<proteinExistence type="inferred from homology"/>
<keyword evidence="3" id="KW-0479">Metal-binding</keyword>
<evidence type="ECO:0000256" key="1">
    <source>
        <dbReference type="ARBA" id="ARBA00001913"/>
    </source>
</evidence>
<dbReference type="RefSeq" id="WP_158263509.1">
    <property type="nucleotide sequence ID" value="NZ_PVTD01000004.1"/>
</dbReference>
<evidence type="ECO:0000256" key="2">
    <source>
        <dbReference type="ARBA" id="ARBA00008779"/>
    </source>
</evidence>
<evidence type="ECO:0000256" key="4">
    <source>
        <dbReference type="ARBA" id="ARBA00022729"/>
    </source>
</evidence>
<dbReference type="InterPro" id="IPR050738">
    <property type="entry name" value="Sulfatase"/>
</dbReference>
<dbReference type="Gene3D" id="3.30.1120.10">
    <property type="match status" value="1"/>
</dbReference>
<dbReference type="InterPro" id="IPR000917">
    <property type="entry name" value="Sulfatase_N"/>
</dbReference>
<sequence>MKRLKHPKYTGILAASAVALAGLSAVSATAQTAPVPGGLVHDAEFQRLWEQNGDRWAEEDKEVAAKLAELEARFGKKPNIIHILWDDTRYGSVGHRLLTDITGYDAPNIEQMAAEGASFTRMYTEPSCTPTRVAAATGRLAVRSGMVFPIFPIHRMGLPGSEVTIAEVVDDTYHTGFFEKAHFGDQEEGYVTNQGWDEAIFSLYNQFAGQMFTEDAENTGYTTAYNEDGYDKKYFFDDTFRPLEWIWTVEGTEGGEVREFSTPKTFADYQDANARMWERTKEFVVKHADSDKPFMLQWWPNVFDLADEDAVRPFTTQNGTASAESIKRMDAKIGELFALLEEQGIAENTIVIAMADNGPMAHVWPETGQNGFFRGGKNDVTEGGIRVPAFIKWPGVIEPGTVIGDMIHVSDLFNTFARITGRYDQIPTDRIIDGIDQTALFVNGDTHGRRDYVFTYKGAQLGSVVKQQFKRHFSLGGGGLAGAEFFDIYKDPREEHPLMAEFLWAWAQFDHIVERHTALIGEYPHTPVARGEPYTSIVRLEDQ</sequence>
<keyword evidence="4 7" id="KW-0732">Signal</keyword>
<evidence type="ECO:0000313" key="9">
    <source>
        <dbReference type="EMBL" id="PRY23545.1"/>
    </source>
</evidence>
<keyword evidence="6" id="KW-0106">Calcium</keyword>
<keyword evidence="5" id="KW-0378">Hydrolase</keyword>
<evidence type="ECO:0000313" key="10">
    <source>
        <dbReference type="Proteomes" id="UP000239480"/>
    </source>
</evidence>
<protein>
    <submittedName>
        <fullName evidence="9">Arylsulfatase</fullName>
    </submittedName>
</protein>
<evidence type="ECO:0000256" key="6">
    <source>
        <dbReference type="ARBA" id="ARBA00022837"/>
    </source>
</evidence>
<organism evidence="9 10">
    <name type="scientific">Aliiruegeria haliotis</name>
    <dbReference type="NCBI Taxonomy" id="1280846"/>
    <lineage>
        <taxon>Bacteria</taxon>
        <taxon>Pseudomonadati</taxon>
        <taxon>Pseudomonadota</taxon>
        <taxon>Alphaproteobacteria</taxon>
        <taxon>Rhodobacterales</taxon>
        <taxon>Roseobacteraceae</taxon>
        <taxon>Aliiruegeria</taxon>
    </lineage>
</organism>
<feature type="chain" id="PRO_5015637400" evidence="7">
    <location>
        <begin position="31"/>
        <end position="543"/>
    </location>
</feature>
<dbReference type="GO" id="GO:0004065">
    <property type="term" value="F:arylsulfatase activity"/>
    <property type="evidence" value="ECO:0007669"/>
    <property type="project" value="TreeGrafter"/>
</dbReference>
<keyword evidence="10" id="KW-1185">Reference proteome</keyword>
<dbReference type="AlphaFoldDB" id="A0A2T0RQS1"/>
<evidence type="ECO:0000259" key="8">
    <source>
        <dbReference type="Pfam" id="PF00884"/>
    </source>
</evidence>
<comment type="cofactor">
    <cofactor evidence="1">
        <name>Ca(2+)</name>
        <dbReference type="ChEBI" id="CHEBI:29108"/>
    </cofactor>
</comment>
<evidence type="ECO:0000256" key="7">
    <source>
        <dbReference type="SAM" id="SignalP"/>
    </source>
</evidence>
<gene>
    <name evidence="9" type="ORF">CLV78_10434</name>
</gene>
<name>A0A2T0RQS1_9RHOB</name>
<dbReference type="InterPro" id="IPR017850">
    <property type="entry name" value="Alkaline_phosphatase_core_sf"/>
</dbReference>
<feature type="domain" description="Sulfatase N-terminal" evidence="8">
    <location>
        <begin position="78"/>
        <end position="421"/>
    </location>
</feature>
<comment type="caution">
    <text evidence="9">The sequence shown here is derived from an EMBL/GenBank/DDBJ whole genome shotgun (WGS) entry which is preliminary data.</text>
</comment>
<dbReference type="Gene3D" id="3.40.720.10">
    <property type="entry name" value="Alkaline Phosphatase, subunit A"/>
    <property type="match status" value="1"/>
</dbReference>
<evidence type="ECO:0000256" key="3">
    <source>
        <dbReference type="ARBA" id="ARBA00022723"/>
    </source>
</evidence>
<accession>A0A2T0RQS1</accession>
<dbReference type="PANTHER" id="PTHR42693">
    <property type="entry name" value="ARYLSULFATASE FAMILY MEMBER"/>
    <property type="match status" value="1"/>
</dbReference>
<dbReference type="Pfam" id="PF00884">
    <property type="entry name" value="Sulfatase"/>
    <property type="match status" value="1"/>
</dbReference>
<dbReference type="PANTHER" id="PTHR42693:SF42">
    <property type="entry name" value="ARYLSULFATASE G"/>
    <property type="match status" value="1"/>
</dbReference>
<dbReference type="Proteomes" id="UP000239480">
    <property type="component" value="Unassembled WGS sequence"/>
</dbReference>
<dbReference type="GO" id="GO:0046872">
    <property type="term" value="F:metal ion binding"/>
    <property type="evidence" value="ECO:0007669"/>
    <property type="project" value="UniProtKB-KW"/>
</dbReference>
<feature type="signal peptide" evidence="7">
    <location>
        <begin position="1"/>
        <end position="30"/>
    </location>
</feature>
<dbReference type="EMBL" id="PVTD01000004">
    <property type="protein sequence ID" value="PRY23545.1"/>
    <property type="molecule type" value="Genomic_DNA"/>
</dbReference>
<dbReference type="OrthoDB" id="9803751at2"/>
<evidence type="ECO:0000256" key="5">
    <source>
        <dbReference type="ARBA" id="ARBA00022801"/>
    </source>
</evidence>
<dbReference type="SUPFAM" id="SSF53649">
    <property type="entry name" value="Alkaline phosphatase-like"/>
    <property type="match status" value="1"/>
</dbReference>
<reference evidence="9 10" key="1">
    <citation type="submission" date="2018-03" db="EMBL/GenBank/DDBJ databases">
        <title>Genomic Encyclopedia of Archaeal and Bacterial Type Strains, Phase II (KMG-II): from individual species to whole genera.</title>
        <authorList>
            <person name="Goeker M."/>
        </authorList>
    </citation>
    <scope>NUCLEOTIDE SEQUENCE [LARGE SCALE GENOMIC DNA]</scope>
    <source>
        <strain evidence="9 10">DSM 29328</strain>
    </source>
</reference>